<keyword evidence="3" id="KW-0238">DNA-binding</keyword>
<dbReference type="PROSITE" id="PS01124">
    <property type="entry name" value="HTH_ARAC_FAMILY_2"/>
    <property type="match status" value="1"/>
</dbReference>
<keyword evidence="5" id="KW-0804">Transcription</keyword>
<sequence>MLIDRLLANLSVRVEPFVLCQLSSGWRMHLPGPPGVTLHYVLKGRGAIRGPDGKSHPISKSRLVVVPPLAIHVLETGPEIHDELRINAPPAGPPMHTITAGPAAIPDLIIACGVIDVRYGRSLGLFDRLREVLVIDLSGIAQVEAAFEGIFAEQSQTVAGSGTMTGALMTQCLVHMFRRLPDEGQHAVPWLMALRDRRLARAIDMILEDPAAEHSVESLAEAASMSRSTFAEHFAAAFGRSPMSFVHHIRMQRAVELLEIEGLSVDQVSSRVGFASRSHFSRAFKKHTGTSPVLFRHAANAGTPPASGD</sequence>
<dbReference type="Pfam" id="PF12833">
    <property type="entry name" value="HTH_18"/>
    <property type="match status" value="1"/>
</dbReference>
<dbReference type="InterPro" id="IPR018062">
    <property type="entry name" value="HTH_AraC-typ_CS"/>
</dbReference>
<feature type="domain" description="HTH araC/xylS-type" evidence="6">
    <location>
        <begin position="200"/>
        <end position="298"/>
    </location>
</feature>
<dbReference type="InterPro" id="IPR020449">
    <property type="entry name" value="Tscrpt_reg_AraC-type_HTH"/>
</dbReference>
<dbReference type="Pfam" id="PF12852">
    <property type="entry name" value="Cupin_6"/>
    <property type="match status" value="1"/>
</dbReference>
<evidence type="ECO:0000256" key="2">
    <source>
        <dbReference type="ARBA" id="ARBA00023015"/>
    </source>
</evidence>
<dbReference type="PANTHER" id="PTHR46796">
    <property type="entry name" value="HTH-TYPE TRANSCRIPTIONAL ACTIVATOR RHAS-RELATED"/>
    <property type="match status" value="1"/>
</dbReference>
<dbReference type="InterPro" id="IPR018060">
    <property type="entry name" value="HTH_AraC"/>
</dbReference>
<evidence type="ECO:0000256" key="4">
    <source>
        <dbReference type="ARBA" id="ARBA00023159"/>
    </source>
</evidence>
<dbReference type="PANTHER" id="PTHR46796:SF13">
    <property type="entry name" value="HTH-TYPE TRANSCRIPTIONAL ACTIVATOR RHAS"/>
    <property type="match status" value="1"/>
</dbReference>
<proteinExistence type="predicted"/>
<dbReference type="EMBL" id="CP076136">
    <property type="protein sequence ID" value="QWG22168.1"/>
    <property type="molecule type" value="Genomic_DNA"/>
</dbReference>
<accession>A0A975RWJ0</accession>
<dbReference type="InterPro" id="IPR009057">
    <property type="entry name" value="Homeodomain-like_sf"/>
</dbReference>
<gene>
    <name evidence="7" type="ORF">KMZ93_19610</name>
</gene>
<evidence type="ECO:0000313" key="8">
    <source>
        <dbReference type="Proteomes" id="UP000676951"/>
    </source>
</evidence>
<dbReference type="SMART" id="SM00342">
    <property type="entry name" value="HTH_ARAC"/>
    <property type="match status" value="1"/>
</dbReference>
<organism evidence="7 8">
    <name type="scientific">Bradyrhizobium sediminis</name>
    <dbReference type="NCBI Taxonomy" id="2840469"/>
    <lineage>
        <taxon>Bacteria</taxon>
        <taxon>Pseudomonadati</taxon>
        <taxon>Pseudomonadota</taxon>
        <taxon>Alphaproteobacteria</taxon>
        <taxon>Hyphomicrobiales</taxon>
        <taxon>Nitrobacteraceae</taxon>
        <taxon>Bradyrhizobium</taxon>
    </lineage>
</organism>
<dbReference type="AlphaFoldDB" id="A0A975RWJ0"/>
<dbReference type="Gene3D" id="1.10.10.60">
    <property type="entry name" value="Homeodomain-like"/>
    <property type="match status" value="2"/>
</dbReference>
<dbReference type="InterPro" id="IPR032783">
    <property type="entry name" value="AraC_lig"/>
</dbReference>
<keyword evidence="4" id="KW-0010">Activator</keyword>
<keyword evidence="8" id="KW-1185">Reference proteome</keyword>
<evidence type="ECO:0000256" key="5">
    <source>
        <dbReference type="ARBA" id="ARBA00023163"/>
    </source>
</evidence>
<dbReference type="SUPFAM" id="SSF51215">
    <property type="entry name" value="Regulatory protein AraC"/>
    <property type="match status" value="1"/>
</dbReference>
<keyword evidence="2" id="KW-0805">Transcription regulation</keyword>
<dbReference type="PROSITE" id="PS00041">
    <property type="entry name" value="HTH_ARAC_FAMILY_1"/>
    <property type="match status" value="1"/>
</dbReference>
<evidence type="ECO:0000259" key="6">
    <source>
        <dbReference type="PROSITE" id="PS01124"/>
    </source>
</evidence>
<evidence type="ECO:0000256" key="1">
    <source>
        <dbReference type="ARBA" id="ARBA00022490"/>
    </source>
</evidence>
<dbReference type="GO" id="GO:0043565">
    <property type="term" value="F:sequence-specific DNA binding"/>
    <property type="evidence" value="ECO:0007669"/>
    <property type="project" value="InterPro"/>
</dbReference>
<dbReference type="PRINTS" id="PR00032">
    <property type="entry name" value="HTHARAC"/>
</dbReference>
<dbReference type="Proteomes" id="UP000676951">
    <property type="component" value="Chromosome"/>
</dbReference>
<keyword evidence="1" id="KW-0963">Cytoplasm</keyword>
<dbReference type="InterPro" id="IPR050204">
    <property type="entry name" value="AraC_XylS_family_regulators"/>
</dbReference>
<evidence type="ECO:0000313" key="7">
    <source>
        <dbReference type="EMBL" id="QWG22168.1"/>
    </source>
</evidence>
<dbReference type="RefSeq" id="WP_215602937.1">
    <property type="nucleotide sequence ID" value="NZ_CP076136.1"/>
</dbReference>
<evidence type="ECO:0000256" key="3">
    <source>
        <dbReference type="ARBA" id="ARBA00023125"/>
    </source>
</evidence>
<dbReference type="GO" id="GO:0003700">
    <property type="term" value="F:DNA-binding transcription factor activity"/>
    <property type="evidence" value="ECO:0007669"/>
    <property type="project" value="InterPro"/>
</dbReference>
<protein>
    <submittedName>
        <fullName evidence="7">AraC family transcriptional regulator</fullName>
    </submittedName>
</protein>
<dbReference type="InterPro" id="IPR037923">
    <property type="entry name" value="HTH-like"/>
</dbReference>
<name>A0A975RWJ0_9BRAD</name>
<reference evidence="7 8" key="1">
    <citation type="submission" date="2021-06" db="EMBL/GenBank/DDBJ databases">
        <title>Bradyrhizobium sp. S2-11-4 Genome sequencing.</title>
        <authorList>
            <person name="Jin L."/>
        </authorList>
    </citation>
    <scope>NUCLEOTIDE SEQUENCE [LARGE SCALE GENOMIC DNA]</scope>
    <source>
        <strain evidence="7 8">S2-11-4</strain>
    </source>
</reference>
<dbReference type="SUPFAM" id="SSF46689">
    <property type="entry name" value="Homeodomain-like"/>
    <property type="match status" value="2"/>
</dbReference>